<dbReference type="AlphaFoldDB" id="A0A1M5FI22"/>
<dbReference type="OrthoDB" id="5521377at2"/>
<sequence length="101" mass="11647">MDIAVWLRADRAVSSRFHYEDELSEAVRGAIRSVLQRNLPADVRILNETPIPFQFRVFQGRVLSSADDEFRLDRVTYVISRYLDMKPLLDQALKDILHGGS</sequence>
<proteinExistence type="predicted"/>
<reference evidence="2" key="1">
    <citation type="submission" date="2016-11" db="EMBL/GenBank/DDBJ databases">
        <authorList>
            <person name="Varghese N."/>
            <person name="Submissions S."/>
        </authorList>
    </citation>
    <scope>NUCLEOTIDE SEQUENCE [LARGE SCALE GENOMIC DNA]</scope>
    <source>
        <strain evidence="2">DSM 9756</strain>
    </source>
</reference>
<evidence type="ECO:0000313" key="1">
    <source>
        <dbReference type="EMBL" id="SHF91069.1"/>
    </source>
</evidence>
<protein>
    <submittedName>
        <fullName evidence="1">Uncharacterized protein</fullName>
    </submittedName>
</protein>
<dbReference type="Proteomes" id="UP000184076">
    <property type="component" value="Unassembled WGS sequence"/>
</dbReference>
<accession>A0A1M5FI22</accession>
<evidence type="ECO:0000313" key="2">
    <source>
        <dbReference type="Proteomes" id="UP000184076"/>
    </source>
</evidence>
<keyword evidence="2" id="KW-1185">Reference proteome</keyword>
<organism evidence="1 2">
    <name type="scientific">Desulfacinum infernum DSM 9756</name>
    <dbReference type="NCBI Taxonomy" id="1121391"/>
    <lineage>
        <taxon>Bacteria</taxon>
        <taxon>Pseudomonadati</taxon>
        <taxon>Thermodesulfobacteriota</taxon>
        <taxon>Syntrophobacteria</taxon>
        <taxon>Syntrophobacterales</taxon>
        <taxon>Syntrophobacteraceae</taxon>
        <taxon>Desulfacinum</taxon>
    </lineage>
</organism>
<dbReference type="STRING" id="1121391.SAMN02745206_02903"/>
<name>A0A1M5FI22_9BACT</name>
<dbReference type="EMBL" id="FQVB01000031">
    <property type="protein sequence ID" value="SHF91069.1"/>
    <property type="molecule type" value="Genomic_DNA"/>
</dbReference>
<gene>
    <name evidence="1" type="ORF">SAMN02745206_02903</name>
</gene>